<evidence type="ECO:0000256" key="1">
    <source>
        <dbReference type="ARBA" id="ARBA00004651"/>
    </source>
</evidence>
<proteinExistence type="predicted"/>
<feature type="transmembrane region" description="Helical" evidence="6">
    <location>
        <begin position="7"/>
        <end position="24"/>
    </location>
</feature>
<feature type="transmembrane region" description="Helical" evidence="6">
    <location>
        <begin position="62"/>
        <end position="80"/>
    </location>
</feature>
<reference evidence="7" key="1">
    <citation type="submission" date="2016-10" db="EMBL/GenBank/DDBJ databases">
        <authorList>
            <person name="de Groot N.N."/>
        </authorList>
    </citation>
    <scope>NUCLEOTIDE SEQUENCE</scope>
</reference>
<evidence type="ECO:0000313" key="7">
    <source>
        <dbReference type="EMBL" id="SFV57952.1"/>
    </source>
</evidence>
<evidence type="ECO:0008006" key="8">
    <source>
        <dbReference type="Google" id="ProtNLM"/>
    </source>
</evidence>
<dbReference type="AlphaFoldDB" id="A0A1W1BWX8"/>
<organism evidence="7">
    <name type="scientific">hydrothermal vent metagenome</name>
    <dbReference type="NCBI Taxonomy" id="652676"/>
    <lineage>
        <taxon>unclassified sequences</taxon>
        <taxon>metagenomes</taxon>
        <taxon>ecological metagenomes</taxon>
    </lineage>
</organism>
<dbReference type="EMBL" id="FPHG01000034">
    <property type="protein sequence ID" value="SFV57952.1"/>
    <property type="molecule type" value="Genomic_DNA"/>
</dbReference>
<accession>A0A1W1BWX8</accession>
<gene>
    <name evidence="7" type="ORF">MNB_SV-9-506</name>
</gene>
<keyword evidence="2" id="KW-1003">Cell membrane</keyword>
<dbReference type="GO" id="GO:0005886">
    <property type="term" value="C:plasma membrane"/>
    <property type="evidence" value="ECO:0007669"/>
    <property type="project" value="UniProtKB-SubCell"/>
</dbReference>
<feature type="transmembrane region" description="Helical" evidence="6">
    <location>
        <begin position="30"/>
        <end position="50"/>
    </location>
</feature>
<keyword evidence="5 6" id="KW-0472">Membrane</keyword>
<evidence type="ECO:0000256" key="6">
    <source>
        <dbReference type="SAM" id="Phobius"/>
    </source>
</evidence>
<keyword evidence="4 6" id="KW-1133">Transmembrane helix</keyword>
<evidence type="ECO:0000256" key="4">
    <source>
        <dbReference type="ARBA" id="ARBA00022989"/>
    </source>
</evidence>
<protein>
    <recommendedName>
        <fullName evidence="8">Cytochrome C oxidase subunit IV</fullName>
    </recommendedName>
</protein>
<sequence length="81" mass="9482">MDKFTKVYITLIIFTFFTFSLGWFELISEISIILLLITTFIKGHLVIEYFMGLNEVSGKYRYIPSIWLGVIILFIGLGYFL</sequence>
<name>A0A1W1BWX8_9ZZZZ</name>
<comment type="subcellular location">
    <subcellularLocation>
        <location evidence="1">Cell membrane</location>
        <topology evidence="1">Multi-pass membrane protein</topology>
    </subcellularLocation>
</comment>
<dbReference type="Pfam" id="PF03626">
    <property type="entry name" value="COX4_pro"/>
    <property type="match status" value="1"/>
</dbReference>
<evidence type="ECO:0000256" key="5">
    <source>
        <dbReference type="ARBA" id="ARBA00023136"/>
    </source>
</evidence>
<keyword evidence="3 6" id="KW-0812">Transmembrane</keyword>
<dbReference type="InterPro" id="IPR005171">
    <property type="entry name" value="Cyt_c_oxidase_su4_prok"/>
</dbReference>
<evidence type="ECO:0000256" key="2">
    <source>
        <dbReference type="ARBA" id="ARBA00022475"/>
    </source>
</evidence>
<evidence type="ECO:0000256" key="3">
    <source>
        <dbReference type="ARBA" id="ARBA00022692"/>
    </source>
</evidence>